<sequence>MESKENVGEPSLVYPRSDDDSRVNKTLLREYVVYDEREKVKKILQQYLIEVFARVTRPTDEKDNLLVHMAYCSFRKEPHADDNR</sequence>
<dbReference type="KEGG" id="clus:A9F13_01g03817"/>
<dbReference type="EMBL" id="LYUB02000001">
    <property type="protein sequence ID" value="OVF10941.1"/>
    <property type="molecule type" value="Genomic_DNA"/>
</dbReference>
<dbReference type="Proteomes" id="UP000195602">
    <property type="component" value="Unassembled WGS sequence"/>
</dbReference>
<organism evidence="1 2">
    <name type="scientific">Clavispora lusitaniae</name>
    <name type="common">Candida lusitaniae</name>
    <dbReference type="NCBI Taxonomy" id="36911"/>
    <lineage>
        <taxon>Eukaryota</taxon>
        <taxon>Fungi</taxon>
        <taxon>Dikarya</taxon>
        <taxon>Ascomycota</taxon>
        <taxon>Saccharomycotina</taxon>
        <taxon>Pichiomycetes</taxon>
        <taxon>Metschnikowiaceae</taxon>
        <taxon>Clavispora</taxon>
    </lineage>
</organism>
<proteinExistence type="predicted"/>
<name>A0AA91Q410_CLALS</name>
<dbReference type="AlphaFoldDB" id="A0AA91Q410"/>
<accession>A0AA91Q410</accession>
<gene>
    <name evidence="1" type="ORF">A9F13_01g03817</name>
</gene>
<evidence type="ECO:0000313" key="1">
    <source>
        <dbReference type="EMBL" id="OVF10941.1"/>
    </source>
</evidence>
<protein>
    <submittedName>
        <fullName evidence="1">Uncharacterized protein</fullName>
    </submittedName>
</protein>
<evidence type="ECO:0000313" key="2">
    <source>
        <dbReference type="Proteomes" id="UP000195602"/>
    </source>
</evidence>
<comment type="caution">
    <text evidence="1">The sequence shown here is derived from an EMBL/GenBank/DDBJ whole genome shotgun (WGS) entry which is preliminary data.</text>
</comment>
<reference evidence="1 2" key="1">
    <citation type="submission" date="2017-04" db="EMBL/GenBank/DDBJ databases">
        <title>Draft genome of the yeast Clavispora lusitaniae type strain CBS 6936.</title>
        <authorList>
            <person name="Durrens P."/>
            <person name="Klopp C."/>
            <person name="Biteau N."/>
            <person name="Fitton-Ouhabi V."/>
            <person name="Dementhon K."/>
            <person name="Accoceberry I."/>
            <person name="Sherman D.J."/>
            <person name="Noel T."/>
        </authorList>
    </citation>
    <scope>NUCLEOTIDE SEQUENCE [LARGE SCALE GENOMIC DNA]</scope>
    <source>
        <strain evidence="1 2">CBS 6936</strain>
    </source>
</reference>